<evidence type="ECO:0000256" key="8">
    <source>
        <dbReference type="ARBA" id="ARBA00022741"/>
    </source>
</evidence>
<evidence type="ECO:0000256" key="1">
    <source>
        <dbReference type="ARBA" id="ARBA00000085"/>
    </source>
</evidence>
<feature type="domain" description="EAL" evidence="23">
    <location>
        <begin position="1384"/>
        <end position="1636"/>
    </location>
</feature>
<dbReference type="Gene3D" id="3.30.565.10">
    <property type="entry name" value="Histidine kinase-like ATPase, C-terminal domain"/>
    <property type="match status" value="1"/>
</dbReference>
<dbReference type="OrthoDB" id="9813903at2"/>
<dbReference type="PRINTS" id="PR00344">
    <property type="entry name" value="BCTRLSENSOR"/>
</dbReference>
<dbReference type="PROSITE" id="PS50894">
    <property type="entry name" value="HPT"/>
    <property type="match status" value="1"/>
</dbReference>
<dbReference type="SMART" id="SM00388">
    <property type="entry name" value="HisKA"/>
    <property type="match status" value="1"/>
</dbReference>
<dbReference type="Gene3D" id="3.40.50.2300">
    <property type="match status" value="3"/>
</dbReference>
<evidence type="ECO:0000256" key="9">
    <source>
        <dbReference type="ARBA" id="ARBA00022777"/>
    </source>
</evidence>
<dbReference type="InterPro" id="IPR011006">
    <property type="entry name" value="CheY-like_superfamily"/>
</dbReference>
<dbReference type="Gene3D" id="6.10.340.10">
    <property type="match status" value="1"/>
</dbReference>
<keyword evidence="10" id="KW-0067">ATP-binding</keyword>
<dbReference type="InterPro" id="IPR005467">
    <property type="entry name" value="His_kinase_dom"/>
</dbReference>
<evidence type="ECO:0000259" key="22">
    <source>
        <dbReference type="PROSITE" id="PS50110"/>
    </source>
</evidence>
<dbReference type="Pfam" id="PF17152">
    <property type="entry name" value="CHASE8"/>
    <property type="match status" value="1"/>
</dbReference>
<dbReference type="PANTHER" id="PTHR45339:SF1">
    <property type="entry name" value="HYBRID SIGNAL TRANSDUCTION HISTIDINE KINASE J"/>
    <property type="match status" value="1"/>
</dbReference>
<dbReference type="InterPro" id="IPR029787">
    <property type="entry name" value="Nucleotide_cyclase"/>
</dbReference>
<dbReference type="GO" id="GO:0000155">
    <property type="term" value="F:phosphorelay sensor kinase activity"/>
    <property type="evidence" value="ECO:0007669"/>
    <property type="project" value="InterPro"/>
</dbReference>
<evidence type="ECO:0000256" key="7">
    <source>
        <dbReference type="ARBA" id="ARBA00022692"/>
    </source>
</evidence>
<evidence type="ECO:0000256" key="19">
    <source>
        <dbReference type="PROSITE-ProRule" id="PRU00169"/>
    </source>
</evidence>
<proteinExistence type="predicted"/>
<dbReference type="InterPro" id="IPR036890">
    <property type="entry name" value="HATPase_C_sf"/>
</dbReference>
<keyword evidence="9" id="KW-0418">Kinase</keyword>
<evidence type="ECO:0000256" key="15">
    <source>
        <dbReference type="ARBA" id="ARBA00064003"/>
    </source>
</evidence>
<dbReference type="SUPFAM" id="SSF141868">
    <property type="entry name" value="EAL domain-like"/>
    <property type="match status" value="1"/>
</dbReference>
<dbReference type="CDD" id="cd01948">
    <property type="entry name" value="EAL"/>
    <property type="match status" value="1"/>
</dbReference>
<evidence type="ECO:0000256" key="18">
    <source>
        <dbReference type="PROSITE-ProRule" id="PRU00110"/>
    </source>
</evidence>
<evidence type="ECO:0000256" key="3">
    <source>
        <dbReference type="ARBA" id="ARBA00012438"/>
    </source>
</evidence>
<evidence type="ECO:0000256" key="16">
    <source>
        <dbReference type="ARBA" id="ARBA00068150"/>
    </source>
</evidence>
<evidence type="ECO:0000256" key="4">
    <source>
        <dbReference type="ARBA" id="ARBA00022475"/>
    </source>
</evidence>
<comment type="function">
    <text evidence="14">Member of the two-component regulatory system BvgS/BvgA. Phosphorylates BvgA via a four-step phosphorelay in response to environmental signals.</text>
</comment>
<dbReference type="Proteomes" id="UP000199459">
    <property type="component" value="Unassembled WGS sequence"/>
</dbReference>
<keyword evidence="8" id="KW-0547">Nucleotide-binding</keyword>
<dbReference type="FunFam" id="1.10.287.130:FF:000002">
    <property type="entry name" value="Two-component osmosensing histidine kinase"/>
    <property type="match status" value="1"/>
</dbReference>
<dbReference type="NCBIfam" id="TIGR00254">
    <property type="entry name" value="GGDEF"/>
    <property type="match status" value="1"/>
</dbReference>
<dbReference type="InterPro" id="IPR043128">
    <property type="entry name" value="Rev_trsase/Diguanyl_cyclase"/>
</dbReference>
<dbReference type="SUPFAM" id="SSF55874">
    <property type="entry name" value="ATPase domain of HSP90 chaperone/DNA topoisomerase II/histidine kinase"/>
    <property type="match status" value="1"/>
</dbReference>
<dbReference type="PROSITE" id="PS50110">
    <property type="entry name" value="RESPONSE_REGULATORY"/>
    <property type="match status" value="3"/>
</dbReference>
<dbReference type="PROSITE" id="PS50887">
    <property type="entry name" value="GGDEF"/>
    <property type="match status" value="1"/>
</dbReference>
<evidence type="ECO:0000256" key="17">
    <source>
        <dbReference type="ARBA" id="ARBA00070152"/>
    </source>
</evidence>
<evidence type="ECO:0000313" key="28">
    <source>
        <dbReference type="Proteomes" id="UP000199459"/>
    </source>
</evidence>
<feature type="domain" description="GGDEF" evidence="25">
    <location>
        <begin position="1242"/>
        <end position="1375"/>
    </location>
</feature>
<dbReference type="SMART" id="SM00052">
    <property type="entry name" value="EAL"/>
    <property type="match status" value="1"/>
</dbReference>
<evidence type="ECO:0000256" key="11">
    <source>
        <dbReference type="ARBA" id="ARBA00022989"/>
    </source>
</evidence>
<dbReference type="PROSITE" id="PS50883">
    <property type="entry name" value="EAL"/>
    <property type="match status" value="1"/>
</dbReference>
<dbReference type="InterPro" id="IPR008207">
    <property type="entry name" value="Sig_transdc_His_kin_Hpt_dom"/>
</dbReference>
<keyword evidence="11 20" id="KW-1133">Transmembrane helix</keyword>
<feature type="transmembrane region" description="Helical" evidence="20">
    <location>
        <begin position="156"/>
        <end position="178"/>
    </location>
</feature>
<comment type="catalytic activity">
    <reaction evidence="1">
        <text>ATP + protein L-histidine = ADP + protein N-phospho-L-histidine.</text>
        <dbReference type="EC" id="2.7.13.3"/>
    </reaction>
</comment>
<dbReference type="SUPFAM" id="SSF47384">
    <property type="entry name" value="Homodimeric domain of signal transducing histidine kinase"/>
    <property type="match status" value="1"/>
</dbReference>
<feature type="domain" description="Response regulatory" evidence="22">
    <location>
        <begin position="524"/>
        <end position="645"/>
    </location>
</feature>
<dbReference type="CDD" id="cd17546">
    <property type="entry name" value="REC_hyHK_CKI1_RcsC-like"/>
    <property type="match status" value="1"/>
</dbReference>
<dbReference type="InterPro" id="IPR003661">
    <property type="entry name" value="HisK_dim/P_dom"/>
</dbReference>
<comment type="subcellular location">
    <subcellularLocation>
        <location evidence="2">Cell membrane</location>
        <topology evidence="2">Multi-pass membrane protein</topology>
    </subcellularLocation>
</comment>
<feature type="domain" description="HPt" evidence="26">
    <location>
        <begin position="833"/>
        <end position="937"/>
    </location>
</feature>
<evidence type="ECO:0000256" key="5">
    <source>
        <dbReference type="ARBA" id="ARBA00022553"/>
    </source>
</evidence>
<evidence type="ECO:0000256" key="20">
    <source>
        <dbReference type="SAM" id="Phobius"/>
    </source>
</evidence>
<keyword evidence="6" id="KW-0808">Transferase</keyword>
<dbReference type="InterPro" id="IPR000160">
    <property type="entry name" value="GGDEF_dom"/>
</dbReference>
<dbReference type="GO" id="GO:0005886">
    <property type="term" value="C:plasma membrane"/>
    <property type="evidence" value="ECO:0007669"/>
    <property type="project" value="UniProtKB-SubCell"/>
</dbReference>
<dbReference type="InterPro" id="IPR003660">
    <property type="entry name" value="HAMP_dom"/>
</dbReference>
<dbReference type="SMART" id="SM00387">
    <property type="entry name" value="HATPase_c"/>
    <property type="match status" value="1"/>
</dbReference>
<dbReference type="InterPro" id="IPR001789">
    <property type="entry name" value="Sig_transdc_resp-reg_receiver"/>
</dbReference>
<keyword evidence="5 19" id="KW-0597">Phosphoprotein</keyword>
<dbReference type="Pfam" id="PF00563">
    <property type="entry name" value="EAL"/>
    <property type="match status" value="1"/>
</dbReference>
<dbReference type="InterPro" id="IPR003594">
    <property type="entry name" value="HATPase_dom"/>
</dbReference>
<dbReference type="SMART" id="SM00448">
    <property type="entry name" value="REC"/>
    <property type="match status" value="3"/>
</dbReference>
<feature type="domain" description="Response regulatory" evidence="22">
    <location>
        <begin position="957"/>
        <end position="1073"/>
    </location>
</feature>
<keyword evidence="13 20" id="KW-0472">Membrane</keyword>
<dbReference type="Pfam" id="PF00512">
    <property type="entry name" value="HisKA"/>
    <property type="match status" value="1"/>
</dbReference>
<evidence type="ECO:0000313" key="27">
    <source>
        <dbReference type="EMBL" id="SEN06773.1"/>
    </source>
</evidence>
<dbReference type="SMART" id="SM00304">
    <property type="entry name" value="HAMP"/>
    <property type="match status" value="1"/>
</dbReference>
<keyword evidence="4" id="KW-1003">Cell membrane</keyword>
<dbReference type="CDD" id="cd00156">
    <property type="entry name" value="REC"/>
    <property type="match status" value="2"/>
</dbReference>
<dbReference type="SUPFAM" id="SSF55073">
    <property type="entry name" value="Nucleotide cyclase"/>
    <property type="match status" value="1"/>
</dbReference>
<feature type="modified residue" description="4-aspartylphosphate" evidence="19">
    <location>
        <position position="720"/>
    </location>
</feature>
<feature type="modified residue" description="Phosphohistidine" evidence="18">
    <location>
        <position position="872"/>
    </location>
</feature>
<dbReference type="STRING" id="917.SAMN05216326_10128"/>
<feature type="transmembrane region" description="Helical" evidence="20">
    <location>
        <begin position="20"/>
        <end position="47"/>
    </location>
</feature>
<dbReference type="CDD" id="cd16922">
    <property type="entry name" value="HATPase_EvgS-ArcB-TorS-like"/>
    <property type="match status" value="1"/>
</dbReference>
<dbReference type="InterPro" id="IPR001633">
    <property type="entry name" value="EAL_dom"/>
</dbReference>
<feature type="modified residue" description="4-aspartylphosphate" evidence="19">
    <location>
        <position position="1006"/>
    </location>
</feature>
<evidence type="ECO:0000256" key="6">
    <source>
        <dbReference type="ARBA" id="ARBA00022679"/>
    </source>
</evidence>
<evidence type="ECO:0000259" key="25">
    <source>
        <dbReference type="PROSITE" id="PS50887"/>
    </source>
</evidence>
<dbReference type="InterPro" id="IPR036097">
    <property type="entry name" value="HisK_dim/P_sf"/>
</dbReference>
<evidence type="ECO:0000256" key="13">
    <source>
        <dbReference type="ARBA" id="ARBA00023136"/>
    </source>
</evidence>
<dbReference type="Gene3D" id="3.30.70.270">
    <property type="match status" value="1"/>
</dbReference>
<dbReference type="Gene3D" id="1.20.120.160">
    <property type="entry name" value="HPT domain"/>
    <property type="match status" value="1"/>
</dbReference>
<evidence type="ECO:0000256" key="12">
    <source>
        <dbReference type="ARBA" id="ARBA00023012"/>
    </source>
</evidence>
<dbReference type="Pfam" id="PF01627">
    <property type="entry name" value="Hpt"/>
    <property type="match status" value="1"/>
</dbReference>
<dbReference type="Pfam" id="PF00990">
    <property type="entry name" value="GGDEF"/>
    <property type="match status" value="1"/>
</dbReference>
<dbReference type="InterPro" id="IPR035965">
    <property type="entry name" value="PAS-like_dom_sf"/>
</dbReference>
<evidence type="ECO:0000259" key="24">
    <source>
        <dbReference type="PROSITE" id="PS50885"/>
    </source>
</evidence>
<dbReference type="SMART" id="SM00267">
    <property type="entry name" value="GGDEF"/>
    <property type="match status" value="1"/>
</dbReference>
<dbReference type="PROSITE" id="PS50885">
    <property type="entry name" value="HAMP"/>
    <property type="match status" value="1"/>
</dbReference>
<feature type="domain" description="Histidine kinase" evidence="21">
    <location>
        <begin position="283"/>
        <end position="506"/>
    </location>
</feature>
<dbReference type="SUPFAM" id="SSF55785">
    <property type="entry name" value="PYP-like sensor domain (PAS domain)"/>
    <property type="match status" value="1"/>
</dbReference>
<dbReference type="Gene3D" id="3.30.450.20">
    <property type="entry name" value="PAS domain"/>
    <property type="match status" value="1"/>
</dbReference>
<dbReference type="SMART" id="SM00073">
    <property type="entry name" value="HPT"/>
    <property type="match status" value="1"/>
</dbReference>
<feature type="modified residue" description="4-aspartylphosphate" evidence="19">
    <location>
        <position position="578"/>
    </location>
</feature>
<evidence type="ECO:0000256" key="14">
    <source>
        <dbReference type="ARBA" id="ARBA00058004"/>
    </source>
</evidence>
<keyword evidence="12" id="KW-0902">Two-component regulatory system</keyword>
<dbReference type="CDD" id="cd00082">
    <property type="entry name" value="HisKA"/>
    <property type="match status" value="1"/>
</dbReference>
<dbReference type="CDD" id="cd01949">
    <property type="entry name" value="GGDEF"/>
    <property type="match status" value="1"/>
</dbReference>
<gene>
    <name evidence="27" type="ORF">SAMN05216325_10719</name>
</gene>
<name>A0A1H8DHR7_9PROT</name>
<evidence type="ECO:0000259" key="21">
    <source>
        <dbReference type="PROSITE" id="PS50109"/>
    </source>
</evidence>
<dbReference type="PROSITE" id="PS50109">
    <property type="entry name" value="HIS_KIN"/>
    <property type="match status" value="1"/>
</dbReference>
<evidence type="ECO:0000256" key="10">
    <source>
        <dbReference type="ARBA" id="ARBA00022840"/>
    </source>
</evidence>
<dbReference type="InterPro" id="IPR033417">
    <property type="entry name" value="CHASE8"/>
</dbReference>
<dbReference type="SUPFAM" id="SSF47226">
    <property type="entry name" value="Histidine-containing phosphotransfer domain, HPT domain"/>
    <property type="match status" value="1"/>
</dbReference>
<accession>A0A1H8DHR7</accession>
<dbReference type="FunFam" id="3.30.565.10:FF:000010">
    <property type="entry name" value="Sensor histidine kinase RcsC"/>
    <property type="match status" value="1"/>
</dbReference>
<dbReference type="GO" id="GO:0005524">
    <property type="term" value="F:ATP binding"/>
    <property type="evidence" value="ECO:0007669"/>
    <property type="project" value="UniProtKB-KW"/>
</dbReference>
<evidence type="ECO:0000259" key="26">
    <source>
        <dbReference type="PROSITE" id="PS50894"/>
    </source>
</evidence>
<dbReference type="InterPro" id="IPR035919">
    <property type="entry name" value="EAL_sf"/>
</dbReference>
<dbReference type="EMBL" id="FOCP01000007">
    <property type="protein sequence ID" value="SEN06773.1"/>
    <property type="molecule type" value="Genomic_DNA"/>
</dbReference>
<dbReference type="SUPFAM" id="SSF52172">
    <property type="entry name" value="CheY-like"/>
    <property type="match status" value="3"/>
</dbReference>
<dbReference type="Gene3D" id="3.20.20.450">
    <property type="entry name" value="EAL domain"/>
    <property type="match status" value="1"/>
</dbReference>
<dbReference type="RefSeq" id="WP_090629840.1">
    <property type="nucleotide sequence ID" value="NZ_FOCP01000007.1"/>
</dbReference>
<reference evidence="27 28" key="1">
    <citation type="submission" date="2016-10" db="EMBL/GenBank/DDBJ databases">
        <authorList>
            <person name="de Groot N.N."/>
        </authorList>
    </citation>
    <scope>NUCLEOTIDE SEQUENCE [LARGE SCALE GENOMIC DNA]</scope>
    <source>
        <strain evidence="27 28">Nm22</strain>
    </source>
</reference>
<dbReference type="InterPro" id="IPR036641">
    <property type="entry name" value="HPT_dom_sf"/>
</dbReference>
<sequence>MFSNLSAAITLQKKLQRISLTTLSMALLLVTLLIIANSYVIGSYALIESSKSKAKLLTDNAASTLMFQDLGSAQTLLQSLSNSKEVSAAAIYNEDQEKFASYSVNDRSFPASLGFMQEDIIEDLYSKTFIQPILFKDQKVGGLYLEISLIPLYWQLLWQILFTIGAAAVSLFAAYHLVQRLNKSVLNPLTGLSDVMEQISINSDYQARAKQSNIIELNALAIGFNKMLDGIQQRDTQLANNLNILEEEVVKRTLDLEHKTNEACHLAEKAQAANKAKSEFLATMSHEIRTPMNGVLGMTELLLSTKLNVRQKRLADIAYRSAESLLSVINNILDFSKIESGKFQLVTHDFDVRELLEDTAEIMATQAHHKGLELVLDLPSDLHATVQGDAERLRQVLVNLLGNAIKFTHHGEITLKVSWLYQGVSGDQMRLLFEVRDTGPGIASDQQAMIFESFTQGDGTTTRRHGGTGLGLSISRQIVEMMGGELKLTSSLGQGACFYFSLQLGYGIQHLPEKADVSALQGKNILVVDDNAANREILSEQLKYWGVYSYCASSGAQALNHLLDAKKNNKLYHVVILDFHMPEMDGLTLAKAIHDEPQLESLPLVMLSSDSITVDSVQSRQCGISYFLNKPVIQQKLLKCLLSLIGSQKNPVQNRSESESNSVGVSQISGKLLLAEDNLINQEVGVGILRSIGCQVEVVNNGLEAVNAVSESEYDLILMDCHMPEMDGFEATRKIRELEKTRNTHKYIPIIALTADVQKGIVERCLDNGMDGYLSKPFNKKQLREQLEKWLVDKSADQDKAPAKHFSSGGESGSELINPDALDTLREITTVDGENLLAKTITMFLDAAPKDIDALQQALDRQDTAELTRIAHYFKSTCGNLGIQSFAQNAASLEAVAKQGHVSGADEFLKAMQSGLPEVLSALRNEIALLPDVSASLQEEPTNPPVLKDQFKMQSRRILLVDDDISYRMITGSVLRASAFIVDEVENGLRALEKVKESKPDAIILDALMAELNGFDTCKLLRSNPELINVPIIMSTGLGDIDSINRAFECGATDFMVKPLNYPILIHRLWFVLRSDLNANELRSSKLQLSTAQRIARIGYWVWDSKNNHFQISEQLADLCGIDLETFDASLEGFVRLIDARDREIVKNMILAAPYNKTIQHMEYRLQGSKSESFFVHQEMVKIIEHNQAKITGTVQDISLYNENEKQIHHIAYFDNLTGIPSRSYYQERIQAIVRIAKYRNEQFALLFIDLDGFKDINDSLGHDLGDQLLIMIAKRIQEVIRDEDFAARLGGDEFCIIVNNVKDNESVSDMAARCLNKINMPLFLNNHQIKPRASIGIAVFPHDGDDEVALLKAADTAMYAAKKSGKQCFVFYSHNMAAEAVSRLEKEQMLHEALEKEQFSLHFQPQICLLTGRMVSVEALARWRHPEKGMIPPGEFIPLIEELGLIVEFGNWVLKAACQQIAKWHKAGLSSLQVAVNISPTHFQDSRLIEIVKDLLEKYDISAQYLELEVTESALQSKEHTDILKQLRQIGIKISIDDFGTGYSCLASLKELPLDCIKIDKVFLDDVTTNPHTAVLLGTIIGLANALDYTLIAEGVETREQLLVMHGLGCHIIQGYIFSPSVPGDKIPELMSMDFTHLITDSRKMA</sequence>
<dbReference type="Pfam" id="PF00072">
    <property type="entry name" value="Response_reg"/>
    <property type="match status" value="3"/>
</dbReference>
<dbReference type="Gene3D" id="1.10.287.130">
    <property type="match status" value="1"/>
</dbReference>
<organism evidence="27 28">
    <name type="scientific">Nitrosomonas marina</name>
    <dbReference type="NCBI Taxonomy" id="917"/>
    <lineage>
        <taxon>Bacteria</taxon>
        <taxon>Pseudomonadati</taxon>
        <taxon>Pseudomonadota</taxon>
        <taxon>Betaproteobacteria</taxon>
        <taxon>Nitrosomonadales</taxon>
        <taxon>Nitrosomonadaceae</taxon>
        <taxon>Nitrosomonas</taxon>
    </lineage>
</organism>
<dbReference type="PANTHER" id="PTHR45339">
    <property type="entry name" value="HYBRID SIGNAL TRANSDUCTION HISTIDINE KINASE J"/>
    <property type="match status" value="1"/>
</dbReference>
<dbReference type="Pfam" id="PF02518">
    <property type="entry name" value="HATPase_c"/>
    <property type="match status" value="1"/>
</dbReference>
<protein>
    <recommendedName>
        <fullName evidence="16">Sensory/regulatory protein RpfC</fullName>
        <ecNumber evidence="3">2.7.13.3</ecNumber>
    </recommendedName>
    <alternativeName>
        <fullName evidence="17">Virulence sensor protein BvgS</fullName>
    </alternativeName>
</protein>
<evidence type="ECO:0000259" key="23">
    <source>
        <dbReference type="PROSITE" id="PS50883"/>
    </source>
</evidence>
<dbReference type="InterPro" id="IPR004358">
    <property type="entry name" value="Sig_transdc_His_kin-like_C"/>
</dbReference>
<keyword evidence="7 20" id="KW-0812">Transmembrane</keyword>
<feature type="domain" description="HAMP" evidence="24">
    <location>
        <begin position="183"/>
        <end position="236"/>
    </location>
</feature>
<evidence type="ECO:0000256" key="2">
    <source>
        <dbReference type="ARBA" id="ARBA00004651"/>
    </source>
</evidence>
<feature type="domain" description="Response regulatory" evidence="22">
    <location>
        <begin position="671"/>
        <end position="791"/>
    </location>
</feature>
<dbReference type="EC" id="2.7.13.3" evidence="3"/>
<comment type="subunit">
    <text evidence="15">At low DSF concentrations, interacts with RpfF.</text>
</comment>